<dbReference type="EMBL" id="JAIWQS010000011">
    <property type="protein sequence ID" value="KAJ8751282.1"/>
    <property type="molecule type" value="Genomic_DNA"/>
</dbReference>
<feature type="region of interest" description="Disordered" evidence="1">
    <location>
        <begin position="191"/>
        <end position="211"/>
    </location>
</feature>
<evidence type="ECO:0000313" key="3">
    <source>
        <dbReference type="Proteomes" id="UP001159364"/>
    </source>
</evidence>
<evidence type="ECO:0000256" key="1">
    <source>
        <dbReference type="SAM" id="MobiDB-lite"/>
    </source>
</evidence>
<name>A0AAV8SGA2_9ROSI</name>
<accession>A0AAV8SGA2</accession>
<proteinExistence type="predicted"/>
<organism evidence="2 3">
    <name type="scientific">Erythroxylum novogranatense</name>
    <dbReference type="NCBI Taxonomy" id="1862640"/>
    <lineage>
        <taxon>Eukaryota</taxon>
        <taxon>Viridiplantae</taxon>
        <taxon>Streptophyta</taxon>
        <taxon>Embryophyta</taxon>
        <taxon>Tracheophyta</taxon>
        <taxon>Spermatophyta</taxon>
        <taxon>Magnoliopsida</taxon>
        <taxon>eudicotyledons</taxon>
        <taxon>Gunneridae</taxon>
        <taxon>Pentapetalae</taxon>
        <taxon>rosids</taxon>
        <taxon>fabids</taxon>
        <taxon>Malpighiales</taxon>
        <taxon>Erythroxylaceae</taxon>
        <taxon>Erythroxylum</taxon>
    </lineage>
</organism>
<evidence type="ECO:0000313" key="2">
    <source>
        <dbReference type="EMBL" id="KAJ8751282.1"/>
    </source>
</evidence>
<keyword evidence="3" id="KW-1185">Reference proteome</keyword>
<dbReference type="AlphaFoldDB" id="A0AAV8SGA2"/>
<dbReference type="Proteomes" id="UP001159364">
    <property type="component" value="Linkage Group LG11"/>
</dbReference>
<sequence>MTQATLEELVKWVEMEEYGSWMVVKRKPRVITKPGNNQKSDDTGAKFKGSRFDLLTGQEENELAMDNLGKDVVPNDSFPTAIRINNIRKEQTGSTSNCQGRKNTNEPVSEVLKQANTVGSIRKGPTVTNFKKVADAVTQITNAKQPNPVGTVSDPEMPVELEALVHDNPVFVSDRETEDQRGAIDGERMEENCDPKEVPLPHSNRKWPKKANSTVTVSPVISQVVKRGRPKVVHKGSQVKKVVGDAKSFAASTCVSEEVAAMIRTVDNLQIEMSAISGSGNVTEQNGVLLTKPN</sequence>
<protein>
    <submittedName>
        <fullName evidence="2">Uncharacterized protein</fullName>
    </submittedName>
</protein>
<reference evidence="2 3" key="1">
    <citation type="submission" date="2021-09" db="EMBL/GenBank/DDBJ databases">
        <title>Genomic insights and catalytic innovation underlie evolution of tropane alkaloids biosynthesis.</title>
        <authorList>
            <person name="Wang Y.-J."/>
            <person name="Tian T."/>
            <person name="Huang J.-P."/>
            <person name="Huang S.-X."/>
        </authorList>
    </citation>
    <scope>NUCLEOTIDE SEQUENCE [LARGE SCALE GENOMIC DNA]</scope>
    <source>
        <strain evidence="2">KIB-2018</strain>
        <tissue evidence="2">Leaf</tissue>
    </source>
</reference>
<gene>
    <name evidence="2" type="ORF">K2173_016463</name>
</gene>
<comment type="caution">
    <text evidence="2">The sequence shown here is derived from an EMBL/GenBank/DDBJ whole genome shotgun (WGS) entry which is preliminary data.</text>
</comment>